<feature type="region of interest" description="Disordered" evidence="1">
    <location>
        <begin position="1"/>
        <end position="33"/>
    </location>
</feature>
<name>A0A5B9DAY0_9ARCH</name>
<dbReference type="AlphaFoldDB" id="A0A5B9DAY0"/>
<evidence type="ECO:0000313" key="2">
    <source>
        <dbReference type="EMBL" id="QEE16145.1"/>
    </source>
</evidence>
<reference evidence="2" key="1">
    <citation type="journal article" date="2020" name="Nature">
        <title>Isolation of an archaeon at the prokaryote-eukaryote interface.</title>
        <authorList>
            <person name="Imachi H."/>
            <person name="Nobu M.K."/>
            <person name="Nakahara N."/>
            <person name="Morono Y."/>
            <person name="Ogawara M."/>
            <person name="Takaki Y."/>
            <person name="Takano Y."/>
            <person name="Uematsu K."/>
            <person name="Ikuta T."/>
            <person name="Ito M."/>
            <person name="Matsui Y."/>
            <person name="Miyazaki M."/>
            <person name="Murata K."/>
            <person name="Saito Y."/>
            <person name="Sakai S."/>
            <person name="Song C."/>
            <person name="Tasumi E."/>
            <person name="Yamanaka Y."/>
            <person name="Yamaguchi T."/>
            <person name="Kamagata Y."/>
            <person name="Tamaki H."/>
            <person name="Takai K."/>
        </authorList>
    </citation>
    <scope>NUCLEOTIDE SEQUENCE [LARGE SCALE GENOMIC DNA]</scope>
    <source>
        <strain evidence="2">MK-D1</strain>
    </source>
</reference>
<evidence type="ECO:0000256" key="1">
    <source>
        <dbReference type="SAM" id="MobiDB-lite"/>
    </source>
</evidence>
<proteinExistence type="predicted"/>
<protein>
    <submittedName>
        <fullName evidence="2">Uncharacterized protein</fullName>
    </submittedName>
</protein>
<sequence length="49" mass="5459">MGRNIHGSAYLGPATHQPKNHKKTPKFINRDKNPKHLGFLRIGISGPNN</sequence>
<dbReference type="EMBL" id="CP042905">
    <property type="protein sequence ID" value="QEE16145.1"/>
    <property type="molecule type" value="Genomic_DNA"/>
</dbReference>
<gene>
    <name evidence="2" type="ORF">DSAG12_01974</name>
</gene>
<accession>A0A5B9DAY0</accession>
<organism evidence="2">
    <name type="scientific">Promethearchaeum syntrophicum</name>
    <dbReference type="NCBI Taxonomy" id="2594042"/>
    <lineage>
        <taxon>Archaea</taxon>
        <taxon>Promethearchaeati</taxon>
        <taxon>Promethearchaeota</taxon>
        <taxon>Promethearchaeia</taxon>
        <taxon>Promethearchaeales</taxon>
        <taxon>Promethearchaeaceae</taxon>
        <taxon>Promethearchaeum</taxon>
    </lineage>
</organism>